<gene>
    <name evidence="1" type="ORF">F5878DRAFT_667410</name>
</gene>
<accession>A0AA38NVZ9</accession>
<evidence type="ECO:0008006" key="3">
    <source>
        <dbReference type="Google" id="ProtNLM"/>
    </source>
</evidence>
<dbReference type="Proteomes" id="UP001163846">
    <property type="component" value="Unassembled WGS sequence"/>
</dbReference>
<reference evidence="1" key="1">
    <citation type="submission" date="2022-08" db="EMBL/GenBank/DDBJ databases">
        <authorList>
            <consortium name="DOE Joint Genome Institute"/>
            <person name="Min B."/>
            <person name="Riley R."/>
            <person name="Sierra-Patev S."/>
            <person name="Naranjo-Ortiz M."/>
            <person name="Looney B."/>
            <person name="Konkel Z."/>
            <person name="Slot J.C."/>
            <person name="Sakamoto Y."/>
            <person name="Steenwyk J.L."/>
            <person name="Rokas A."/>
            <person name="Carro J."/>
            <person name="Camarero S."/>
            <person name="Ferreira P."/>
            <person name="Molpeceres G."/>
            <person name="Ruiz-Duenas F.J."/>
            <person name="Serrano A."/>
            <person name="Henrissat B."/>
            <person name="Drula E."/>
            <person name="Hughes K.W."/>
            <person name="Mata J.L."/>
            <person name="Ishikawa N.K."/>
            <person name="Vargas-Isla R."/>
            <person name="Ushijima S."/>
            <person name="Smith C.A."/>
            <person name="Ahrendt S."/>
            <person name="Andreopoulos W."/>
            <person name="He G."/>
            <person name="Labutti K."/>
            <person name="Lipzen A."/>
            <person name="Ng V."/>
            <person name="Sandor L."/>
            <person name="Barry K."/>
            <person name="Martinez A.T."/>
            <person name="Xiao Y."/>
            <person name="Gibbons J.G."/>
            <person name="Terashima K."/>
            <person name="Hibbett D.S."/>
            <person name="Grigoriev I.V."/>
        </authorList>
    </citation>
    <scope>NUCLEOTIDE SEQUENCE</scope>
    <source>
        <strain evidence="1">TFB9207</strain>
    </source>
</reference>
<evidence type="ECO:0000313" key="1">
    <source>
        <dbReference type="EMBL" id="KAJ3831580.1"/>
    </source>
</evidence>
<name>A0AA38NVZ9_9AGAR</name>
<dbReference type="AlphaFoldDB" id="A0AA38NVZ9"/>
<protein>
    <recommendedName>
        <fullName evidence="3">Transposase domain-containing protein</fullName>
    </recommendedName>
</protein>
<comment type="caution">
    <text evidence="1">The sequence shown here is derived from an EMBL/GenBank/DDBJ whole genome shotgun (WGS) entry which is preliminary data.</text>
</comment>
<dbReference type="InterPro" id="IPR041078">
    <property type="entry name" value="Plavaka"/>
</dbReference>
<dbReference type="EMBL" id="MU807367">
    <property type="protein sequence ID" value="KAJ3831580.1"/>
    <property type="molecule type" value="Genomic_DNA"/>
</dbReference>
<evidence type="ECO:0000313" key="2">
    <source>
        <dbReference type="Proteomes" id="UP001163846"/>
    </source>
</evidence>
<keyword evidence="2" id="KW-1185">Reference proteome</keyword>
<sequence length="471" mass="53336">MDGSSPLPDTAFAPFASEMDWRIAEWVVKDGIGHKSLDRLLSIPGVTDKLGLSYTNIAGLHKKIDALRPRAGEWKVKKLRFKDQPDDDFILCHRDILECVQSLWGDPALADHLVYKPKKIFQDKEKKKRVYSEMWEGKWWQFTQKLLPEGATIAPLIIATDKTQLTQFSGSKQAYPVYLTLGNIPKALRRKPSQQACILLAYLPVDKMAKDVLPKRELSSPYQRLFHEAMRIIFSPLQEAGRLGVELASGDGTVRLVHPILASYVADFPEQCLVTCSKYETCPKCQVTAANLSSPDRFPKRTKEWTLEVMAEARSSTSSSSQYFAFCMEKEVSGYVYRPFWDDLPFTDIHFSITPDVLHQLYQGVLKHLISWCQDILGNQELDRRIRCLPPSYGVRHFKNGISALSQISGSERKNMGKILLGCLVGSDMPRNALTAVRAILDFIYLAQYTTHDCYDYNPRSSVGASLGDWT</sequence>
<dbReference type="Pfam" id="PF18759">
    <property type="entry name" value="Plavaka"/>
    <property type="match status" value="1"/>
</dbReference>
<organism evidence="1 2">
    <name type="scientific">Lentinula raphanica</name>
    <dbReference type="NCBI Taxonomy" id="153919"/>
    <lineage>
        <taxon>Eukaryota</taxon>
        <taxon>Fungi</taxon>
        <taxon>Dikarya</taxon>
        <taxon>Basidiomycota</taxon>
        <taxon>Agaricomycotina</taxon>
        <taxon>Agaricomycetes</taxon>
        <taxon>Agaricomycetidae</taxon>
        <taxon>Agaricales</taxon>
        <taxon>Marasmiineae</taxon>
        <taxon>Omphalotaceae</taxon>
        <taxon>Lentinula</taxon>
    </lineage>
</organism>
<proteinExistence type="predicted"/>